<dbReference type="Proteomes" id="UP001153269">
    <property type="component" value="Unassembled WGS sequence"/>
</dbReference>
<feature type="compositionally biased region" description="Gly residues" evidence="1">
    <location>
        <begin position="138"/>
        <end position="150"/>
    </location>
</feature>
<gene>
    <name evidence="2" type="ORF">PLEPLA_LOCUS11884</name>
</gene>
<feature type="region of interest" description="Disordered" evidence="1">
    <location>
        <begin position="1"/>
        <end position="79"/>
    </location>
</feature>
<accession>A0A9N7YFN7</accession>
<protein>
    <submittedName>
        <fullName evidence="2">Uncharacterized protein</fullName>
    </submittedName>
</protein>
<organism evidence="2 3">
    <name type="scientific">Pleuronectes platessa</name>
    <name type="common">European plaice</name>
    <dbReference type="NCBI Taxonomy" id="8262"/>
    <lineage>
        <taxon>Eukaryota</taxon>
        <taxon>Metazoa</taxon>
        <taxon>Chordata</taxon>
        <taxon>Craniata</taxon>
        <taxon>Vertebrata</taxon>
        <taxon>Euteleostomi</taxon>
        <taxon>Actinopterygii</taxon>
        <taxon>Neopterygii</taxon>
        <taxon>Teleostei</taxon>
        <taxon>Neoteleostei</taxon>
        <taxon>Acanthomorphata</taxon>
        <taxon>Carangaria</taxon>
        <taxon>Pleuronectiformes</taxon>
        <taxon>Pleuronectoidei</taxon>
        <taxon>Pleuronectidae</taxon>
        <taxon>Pleuronectes</taxon>
    </lineage>
</organism>
<feature type="region of interest" description="Disordered" evidence="1">
    <location>
        <begin position="98"/>
        <end position="123"/>
    </location>
</feature>
<comment type="caution">
    <text evidence="2">The sequence shown here is derived from an EMBL/GenBank/DDBJ whole genome shotgun (WGS) entry which is preliminary data.</text>
</comment>
<sequence>MSQGDGPEAGQGRSMGAPQEGGAWPLRDKSSEAREGAPWPAQSQSSEARKVGGASTRGSSHVCPVARRPVRRQRARARLTTTLDVGQELDDWHREDLDVETQGSSAESLRRGAGAGAGAAVRTTDVGEQVKSAEGLRRGAGTGAGTGAGCRAGTARISDAETQRTSAKSLRRGAATGAGAGADAAERTTDIEERETSAGGLWRGACCLRERPLLWMPPLHPRDQNLSGGCGVLPEPGGFPQKGLSVPTAGCGEDQILIHIHVSLGSELRISPGHQSSRKNNLQEKLLVSFCCFSSTCYVSSSVEEHRESLRSFYNKLKDPPPSPPDRLLELLLPR</sequence>
<reference evidence="2" key="1">
    <citation type="submission" date="2020-03" db="EMBL/GenBank/DDBJ databases">
        <authorList>
            <person name="Weist P."/>
        </authorList>
    </citation>
    <scope>NUCLEOTIDE SEQUENCE</scope>
</reference>
<feature type="compositionally biased region" description="Basic and acidic residues" evidence="1">
    <location>
        <begin position="184"/>
        <end position="196"/>
    </location>
</feature>
<feature type="region of interest" description="Disordered" evidence="1">
    <location>
        <begin position="137"/>
        <end position="196"/>
    </location>
</feature>
<proteinExistence type="predicted"/>
<feature type="compositionally biased region" description="Basic residues" evidence="1">
    <location>
        <begin position="68"/>
        <end position="77"/>
    </location>
</feature>
<keyword evidence="3" id="KW-1185">Reference proteome</keyword>
<evidence type="ECO:0000256" key="1">
    <source>
        <dbReference type="SAM" id="MobiDB-lite"/>
    </source>
</evidence>
<evidence type="ECO:0000313" key="2">
    <source>
        <dbReference type="EMBL" id="CAB1423963.1"/>
    </source>
</evidence>
<name>A0A9N7YFN7_PLEPL</name>
<evidence type="ECO:0000313" key="3">
    <source>
        <dbReference type="Proteomes" id="UP001153269"/>
    </source>
</evidence>
<feature type="compositionally biased region" description="Low complexity" evidence="1">
    <location>
        <begin position="173"/>
        <end position="183"/>
    </location>
</feature>
<feature type="compositionally biased region" description="Basic and acidic residues" evidence="1">
    <location>
        <begin position="26"/>
        <end position="35"/>
    </location>
</feature>
<dbReference type="AlphaFoldDB" id="A0A9N7YFN7"/>
<dbReference type="EMBL" id="CADEAL010000694">
    <property type="protein sequence ID" value="CAB1423963.1"/>
    <property type="molecule type" value="Genomic_DNA"/>
</dbReference>